<dbReference type="Proteomes" id="UP000552045">
    <property type="component" value="Unassembled WGS sequence"/>
</dbReference>
<keyword evidence="3" id="KW-1185">Reference proteome</keyword>
<name>A0A7Y9ETI9_9MICO</name>
<dbReference type="AlphaFoldDB" id="A0A7Y9ETI9"/>
<gene>
    <name evidence="2" type="ORF">BKA02_000737</name>
</gene>
<evidence type="ECO:0000313" key="2">
    <source>
        <dbReference type="EMBL" id="NYD53682.1"/>
    </source>
</evidence>
<dbReference type="EMBL" id="JACCBH010000001">
    <property type="protein sequence ID" value="NYD53682.1"/>
    <property type="molecule type" value="Genomic_DNA"/>
</dbReference>
<dbReference type="Gene3D" id="2.30.30.320">
    <property type="entry name" value="DUF1653-like domain"/>
    <property type="match status" value="1"/>
</dbReference>
<protein>
    <recommendedName>
        <fullName evidence="1">DUF1653 domain-containing protein</fullName>
    </recommendedName>
</protein>
<dbReference type="Pfam" id="PF07866">
    <property type="entry name" value="DUF1653"/>
    <property type="match status" value="1"/>
</dbReference>
<feature type="domain" description="DUF1653" evidence="1">
    <location>
        <begin position="5"/>
        <end position="65"/>
    </location>
</feature>
<evidence type="ECO:0000313" key="3">
    <source>
        <dbReference type="Proteomes" id="UP000552045"/>
    </source>
</evidence>
<dbReference type="InterPro" id="IPR037135">
    <property type="entry name" value="DUF1653-like_dom_sf"/>
</dbReference>
<reference evidence="2 3" key="1">
    <citation type="submission" date="2020-07" db="EMBL/GenBank/DDBJ databases">
        <title>Sequencing the genomes of 1000 actinobacteria strains.</title>
        <authorList>
            <person name="Klenk H.-P."/>
        </authorList>
    </citation>
    <scope>NUCLEOTIDE SEQUENCE [LARGE SCALE GENOMIC DNA]</scope>
    <source>
        <strain evidence="2 3">DSM 22185</strain>
    </source>
</reference>
<dbReference type="RefSeq" id="WP_179431429.1">
    <property type="nucleotide sequence ID" value="NZ_BAABLC010000009.1"/>
</dbReference>
<accession>A0A7Y9ETI9</accession>
<evidence type="ECO:0000259" key="1">
    <source>
        <dbReference type="Pfam" id="PF07866"/>
    </source>
</evidence>
<dbReference type="InterPro" id="IPR023387">
    <property type="entry name" value="DUF1653-like_dom"/>
</dbReference>
<proteinExistence type="predicted"/>
<comment type="caution">
    <text evidence="2">The sequence shown here is derived from an EMBL/GenBank/DDBJ whole genome shotgun (WGS) entry which is preliminary data.</text>
</comment>
<organism evidence="2 3">
    <name type="scientific">Microbacterium pseudoresistens</name>
    <dbReference type="NCBI Taxonomy" id="640634"/>
    <lineage>
        <taxon>Bacteria</taxon>
        <taxon>Bacillati</taxon>
        <taxon>Actinomycetota</taxon>
        <taxon>Actinomycetes</taxon>
        <taxon>Micrococcales</taxon>
        <taxon>Microbacteriaceae</taxon>
        <taxon>Microbacterium</taxon>
    </lineage>
</organism>
<sequence length="68" mass="8058">MIEPGVYEHFKGARYEVIGVGRHSETEEPHVFYRQLYGDGGHWVRPLAMFTEHVDRGDYHGPRFRRVE</sequence>